<dbReference type="RefSeq" id="WP_154521841.1">
    <property type="nucleotide sequence ID" value="NZ_VULZ01000001.1"/>
</dbReference>
<dbReference type="InterPro" id="IPR010064">
    <property type="entry name" value="HK97-gp10_tail"/>
</dbReference>
<name>A0A6L5WZV3_9FIRM</name>
<evidence type="ECO:0000313" key="1">
    <source>
        <dbReference type="EMBL" id="MSS13639.1"/>
    </source>
</evidence>
<comment type="caution">
    <text evidence="1">The sequence shown here is derived from an EMBL/GenBank/DDBJ whole genome shotgun (WGS) entry which is preliminary data.</text>
</comment>
<gene>
    <name evidence="1" type="ORF">FYJ35_00995</name>
</gene>
<proteinExistence type="predicted"/>
<evidence type="ECO:0000313" key="2">
    <source>
        <dbReference type="Proteomes" id="UP000481852"/>
    </source>
</evidence>
<sequence>MIEISGLKEFEQKCSRASQDLKPFAGECLQEAGEEFLDIVQDEIMAAGNVDTRLLLSSFSRGGADNVWELDFGGLTLTIGTRVKYAAYVNDGHRQTPGRFVPGAWSGDRFTYIPGAKTGMVLKASFVPGSHYFDKASATAERMLPKVIEAKLQAWLQRYFG</sequence>
<dbReference type="AlphaFoldDB" id="A0A6L5WZV3"/>
<dbReference type="Pfam" id="PF04883">
    <property type="entry name" value="HK97-gp10_like"/>
    <property type="match status" value="1"/>
</dbReference>
<protein>
    <submittedName>
        <fullName evidence="1">HK97 gp10 family phage protein</fullName>
    </submittedName>
</protein>
<dbReference type="Proteomes" id="UP000481852">
    <property type="component" value="Unassembled WGS sequence"/>
</dbReference>
<dbReference type="EMBL" id="VULZ01000001">
    <property type="protein sequence ID" value="MSS13639.1"/>
    <property type="molecule type" value="Genomic_DNA"/>
</dbReference>
<reference evidence="1 2" key="1">
    <citation type="submission" date="2019-08" db="EMBL/GenBank/DDBJ databases">
        <title>In-depth cultivation of the pig gut microbiome towards novel bacterial diversity and tailored functional studies.</title>
        <authorList>
            <person name="Wylensek D."/>
            <person name="Hitch T.C.A."/>
            <person name="Clavel T."/>
        </authorList>
    </citation>
    <scope>NUCLEOTIDE SEQUENCE [LARGE SCALE GENOMIC DNA]</scope>
    <source>
        <strain evidence="1 2">Oil+RF-744-WCA-WT-11</strain>
    </source>
</reference>
<keyword evidence="2" id="KW-1185">Reference proteome</keyword>
<accession>A0A6L5WZV3</accession>
<organism evidence="1 2">
    <name type="scientific">Porcincola intestinalis</name>
    <dbReference type="NCBI Taxonomy" id="2606632"/>
    <lineage>
        <taxon>Bacteria</taxon>
        <taxon>Bacillati</taxon>
        <taxon>Bacillota</taxon>
        <taxon>Clostridia</taxon>
        <taxon>Lachnospirales</taxon>
        <taxon>Lachnospiraceae</taxon>
        <taxon>Porcincola</taxon>
    </lineage>
</organism>